<accession>A0A835P5J9</accession>
<sequence length="71" mass="8172">MLAVLLSCGEEVEFDGGGRHSSSAGSWRYVFLERARNAARWQRWDCVGVLTKTPYQFPAAGRWKRWLLRKG</sequence>
<evidence type="ECO:0000313" key="3">
    <source>
        <dbReference type="Proteomes" id="UP000636800"/>
    </source>
</evidence>
<keyword evidence="3" id="KW-1185">Reference proteome</keyword>
<evidence type="ECO:0000313" key="1">
    <source>
        <dbReference type="EMBL" id="KAG0445936.1"/>
    </source>
</evidence>
<proteinExistence type="predicted"/>
<dbReference type="Proteomes" id="UP000639772">
    <property type="component" value="Unassembled WGS sequence"/>
</dbReference>
<dbReference type="EMBL" id="JADCNM010000632">
    <property type="protein sequence ID" value="KAG0445944.1"/>
    <property type="molecule type" value="Genomic_DNA"/>
</dbReference>
<dbReference type="EMBL" id="JADCNL010000631">
    <property type="protein sequence ID" value="KAG0445936.1"/>
    <property type="molecule type" value="Genomic_DNA"/>
</dbReference>
<protein>
    <submittedName>
        <fullName evidence="1">Uncharacterized protein</fullName>
    </submittedName>
</protein>
<organism evidence="1 3">
    <name type="scientific">Vanilla planifolia</name>
    <name type="common">Vanilla</name>
    <dbReference type="NCBI Taxonomy" id="51239"/>
    <lineage>
        <taxon>Eukaryota</taxon>
        <taxon>Viridiplantae</taxon>
        <taxon>Streptophyta</taxon>
        <taxon>Embryophyta</taxon>
        <taxon>Tracheophyta</taxon>
        <taxon>Spermatophyta</taxon>
        <taxon>Magnoliopsida</taxon>
        <taxon>Liliopsida</taxon>
        <taxon>Asparagales</taxon>
        <taxon>Orchidaceae</taxon>
        <taxon>Vanilloideae</taxon>
        <taxon>Vanilleae</taxon>
        <taxon>Vanilla</taxon>
    </lineage>
</organism>
<dbReference type="AlphaFoldDB" id="A0A835P5J9"/>
<reference evidence="3 4" key="1">
    <citation type="journal article" date="2020" name="Nat. Food">
        <title>A phased Vanilla planifolia genome enables genetic improvement of flavour and production.</title>
        <authorList>
            <person name="Hasing T."/>
            <person name="Tang H."/>
            <person name="Brym M."/>
            <person name="Khazi F."/>
            <person name="Huang T."/>
            <person name="Chambers A.H."/>
        </authorList>
    </citation>
    <scope>NUCLEOTIDE SEQUENCE [LARGE SCALE GENOMIC DNA]</scope>
    <source>
        <tissue evidence="1">Leaf</tissue>
    </source>
</reference>
<evidence type="ECO:0000313" key="2">
    <source>
        <dbReference type="EMBL" id="KAG0445944.1"/>
    </source>
</evidence>
<dbReference type="Proteomes" id="UP000636800">
    <property type="component" value="Unassembled WGS sequence"/>
</dbReference>
<gene>
    <name evidence="1" type="ORF">HPP92_029074</name>
    <name evidence="2" type="ORF">HPP92_029085</name>
</gene>
<evidence type="ECO:0000313" key="4">
    <source>
        <dbReference type="Proteomes" id="UP000639772"/>
    </source>
</evidence>
<comment type="caution">
    <text evidence="1">The sequence shown here is derived from an EMBL/GenBank/DDBJ whole genome shotgun (WGS) entry which is preliminary data.</text>
</comment>
<name>A0A835P5J9_VANPL</name>